<dbReference type="SUPFAM" id="SSF48452">
    <property type="entry name" value="TPR-like"/>
    <property type="match status" value="1"/>
</dbReference>
<proteinExistence type="predicted"/>
<organism evidence="5 6">
    <name type="scientific">Pseudomonas canadensis</name>
    <dbReference type="NCBI Taxonomy" id="915099"/>
    <lineage>
        <taxon>Bacteria</taxon>
        <taxon>Pseudomonadati</taxon>
        <taxon>Pseudomonadota</taxon>
        <taxon>Gammaproteobacteria</taxon>
        <taxon>Pseudomonadales</taxon>
        <taxon>Pseudomonadaceae</taxon>
        <taxon>Pseudomonas</taxon>
    </lineage>
</organism>
<dbReference type="Pfam" id="PF13181">
    <property type="entry name" value="TPR_8"/>
    <property type="match status" value="1"/>
</dbReference>
<gene>
    <name evidence="5" type="ORF">SPL95_16365</name>
</gene>
<keyword evidence="2 3" id="KW-0802">TPR repeat</keyword>
<reference evidence="5 6" key="1">
    <citation type="submission" date="2023-12" db="EMBL/GenBank/DDBJ databases">
        <title>First complete genome sequence of Pseudomonas canadensis strain Pcan-CK-23 isolated from homogenized tissues of Zophobas morio larvae.</title>
        <authorList>
            <person name="Kundlacz C."/>
            <person name="Aldeia C."/>
            <person name="Eddoubaji Y."/>
            <person name="Campos-Madueno E.I."/>
            <person name="Endimiani A."/>
        </authorList>
    </citation>
    <scope>NUCLEOTIDE SEQUENCE [LARGE SCALE GENOMIC DNA]</scope>
    <source>
        <strain evidence="5 6">Pcan-CK-23</strain>
    </source>
</reference>
<dbReference type="PANTHER" id="PTHR44943">
    <property type="entry name" value="CELLULOSE SYNTHASE OPERON PROTEIN C"/>
    <property type="match status" value="1"/>
</dbReference>
<dbReference type="EMBL" id="CP139639">
    <property type="protein sequence ID" value="WRI22194.1"/>
    <property type="molecule type" value="Genomic_DNA"/>
</dbReference>
<feature type="region of interest" description="Disordered" evidence="4">
    <location>
        <begin position="442"/>
        <end position="464"/>
    </location>
</feature>
<keyword evidence="6" id="KW-1185">Reference proteome</keyword>
<dbReference type="PANTHER" id="PTHR44943:SF4">
    <property type="entry name" value="TPR REPEAT-CONTAINING PROTEIN MJ0798"/>
    <property type="match status" value="1"/>
</dbReference>
<dbReference type="RefSeq" id="WP_323986034.1">
    <property type="nucleotide sequence ID" value="NZ_CP139639.1"/>
</dbReference>
<dbReference type="InterPro" id="IPR021352">
    <property type="entry name" value="DUF2971"/>
</dbReference>
<evidence type="ECO:0000256" key="2">
    <source>
        <dbReference type="ARBA" id="ARBA00022803"/>
    </source>
</evidence>
<feature type="compositionally biased region" description="Polar residues" evidence="4">
    <location>
        <begin position="453"/>
        <end position="464"/>
    </location>
</feature>
<protein>
    <submittedName>
        <fullName evidence="5">DUF2971 domain-containing protein</fullName>
    </submittedName>
</protein>
<dbReference type="InterPro" id="IPR019734">
    <property type="entry name" value="TPR_rpt"/>
</dbReference>
<keyword evidence="1" id="KW-0677">Repeat</keyword>
<dbReference type="PROSITE" id="PS50005">
    <property type="entry name" value="TPR"/>
    <property type="match status" value="1"/>
</dbReference>
<name>A0ABZ0ZYN8_9PSED</name>
<accession>A0ABZ0ZYN8</accession>
<dbReference type="InterPro" id="IPR051685">
    <property type="entry name" value="Ycf3/AcsC/BcsC/TPR_MFPF"/>
</dbReference>
<evidence type="ECO:0000313" key="5">
    <source>
        <dbReference type="EMBL" id="WRI22194.1"/>
    </source>
</evidence>
<feature type="repeat" description="TPR" evidence="3">
    <location>
        <begin position="343"/>
        <end position="376"/>
    </location>
</feature>
<evidence type="ECO:0000256" key="1">
    <source>
        <dbReference type="ARBA" id="ARBA00022737"/>
    </source>
</evidence>
<sequence length="464" mass="52262">MIVYKYRQSSDTTDKIFINKKVWLSNPENLNDPFEAEINFGTDLPAEVTNMQAAQVAAFLDAARHHRKTGIPFYGLTRKAIYSLVERFKNLRDIKAAYLAYSSFVEDRTGLPPIDPSTTYSSIPKQLSSLGIFSLSETSDNSLMWAHYSKNHEGICIGFEVTDDCALADSSHCLHVTYSDTTPTIDDVIALELQMATQNFVRKRPPGIALLSHPMIQTTIATKGLEWSYEREWRYVEVTSGEHDWPAPIVEIIFGLKCSKVRRDHYTNLVKDSVPNDVRLYEIVKIRGTKSIKKVLLGIASPREDEPVMNPDIELVQRLLNKRHFVAALTAIDTMLSKDSNSAEVWRCKGIALGWLDDHAGALHCFEQGIAIEPNNFSLRYQKGVALTALGKLEDSIDEYKKAQELCPWEHSFPFNLGMIFLDLGRSDEALAELEKASRLGHPRANDAIARNNLDTQQKQSGEP</sequence>
<evidence type="ECO:0000256" key="4">
    <source>
        <dbReference type="SAM" id="MobiDB-lite"/>
    </source>
</evidence>
<dbReference type="Proteomes" id="UP001322392">
    <property type="component" value="Chromosome"/>
</dbReference>
<evidence type="ECO:0000256" key="3">
    <source>
        <dbReference type="PROSITE-ProRule" id="PRU00339"/>
    </source>
</evidence>
<dbReference type="Pfam" id="PF13432">
    <property type="entry name" value="TPR_16"/>
    <property type="match status" value="1"/>
</dbReference>
<dbReference type="Pfam" id="PF11185">
    <property type="entry name" value="DUF2971"/>
    <property type="match status" value="1"/>
</dbReference>
<evidence type="ECO:0000313" key="6">
    <source>
        <dbReference type="Proteomes" id="UP001322392"/>
    </source>
</evidence>
<dbReference type="SMART" id="SM00028">
    <property type="entry name" value="TPR"/>
    <property type="match status" value="3"/>
</dbReference>
<dbReference type="Gene3D" id="1.25.40.10">
    <property type="entry name" value="Tetratricopeptide repeat domain"/>
    <property type="match status" value="1"/>
</dbReference>
<dbReference type="InterPro" id="IPR011990">
    <property type="entry name" value="TPR-like_helical_dom_sf"/>
</dbReference>